<dbReference type="AlphaFoldDB" id="A0A646MMJ5"/>
<sequence length="111" mass="13044">MHLENNEKDQLNLNPNLEKFLNLIEEVYTGNLKAFSDAFSDEDTSFYERLKKDIQRAKQGSLTIKKEDALKKYIFFLEYKQWEKNTDNKFSKKLDLQIDTAIEALCKATGQ</sequence>
<gene>
    <name evidence="2" type="ORF">FOB19_00200</name>
    <name evidence="3" type="ORF">FOB19_16900</name>
    <name evidence="1" type="ORF">Q8G51_00980</name>
</gene>
<evidence type="ECO:0000313" key="2">
    <source>
        <dbReference type="EMBL" id="QKU20009.1"/>
    </source>
</evidence>
<dbReference type="EMBL" id="CP054803">
    <property type="protein sequence ID" value="QKU20009.1"/>
    <property type="molecule type" value="Genomic_DNA"/>
</dbReference>
<evidence type="ECO:0000313" key="3">
    <source>
        <dbReference type="EMBL" id="QKU22919.1"/>
    </source>
</evidence>
<organism evidence="2 4">
    <name type="scientific">Acinetobacter lwoffii</name>
    <dbReference type="NCBI Taxonomy" id="28090"/>
    <lineage>
        <taxon>Bacteria</taxon>
        <taxon>Pseudomonadati</taxon>
        <taxon>Pseudomonadota</taxon>
        <taxon>Gammaproteobacteria</taxon>
        <taxon>Moraxellales</taxon>
        <taxon>Moraxellaceae</taxon>
        <taxon>Acinetobacter</taxon>
    </lineage>
</organism>
<reference evidence="2 4" key="1">
    <citation type="submission" date="2019-11" db="EMBL/GenBank/DDBJ databases">
        <title>FDA dAtabase for Regulatory Grade micrObial Sequences (FDA-ARGOS): Supporting development and validation of Infectious Disease Dx tests.</title>
        <authorList>
            <person name="Patel R."/>
            <person name="Rucinski S."/>
            <person name="Tallon L."/>
            <person name="Sadzewicz L."/>
            <person name="Vavikolanu K."/>
            <person name="Mehta A."/>
            <person name="Aluvathingal J."/>
            <person name="Nadendla S."/>
            <person name="Nandy P."/>
            <person name="Geyer C."/>
            <person name="Yan Y."/>
            <person name="Sichtig H."/>
        </authorList>
    </citation>
    <scope>NUCLEOTIDE SEQUENCE [LARGE SCALE GENOMIC DNA]</scope>
    <source>
        <strain evidence="2 4">FDAARGOS_557</strain>
    </source>
</reference>
<name>A0A646MMJ5_ACILW</name>
<protein>
    <submittedName>
        <fullName evidence="2">Uncharacterized protein</fullName>
    </submittedName>
</protein>
<dbReference type="Proteomes" id="UP001242129">
    <property type="component" value="Unassembled WGS sequence"/>
</dbReference>
<proteinExistence type="predicted"/>
<evidence type="ECO:0000313" key="1">
    <source>
        <dbReference type="EMBL" id="MDP1446449.1"/>
    </source>
</evidence>
<evidence type="ECO:0000313" key="4">
    <source>
        <dbReference type="Proteomes" id="UP000509126"/>
    </source>
</evidence>
<accession>A0A646MMJ5</accession>
<dbReference type="RefSeq" id="WP_004278645.1">
    <property type="nucleotide sequence ID" value="NZ_CAYTBE010000010.1"/>
</dbReference>
<dbReference type="EMBL" id="JAUUUS010000002">
    <property type="protein sequence ID" value="MDP1446449.1"/>
    <property type="molecule type" value="Genomic_DNA"/>
</dbReference>
<dbReference type="EMBL" id="CP054803">
    <property type="protein sequence ID" value="QKU22919.1"/>
    <property type="molecule type" value="Genomic_DNA"/>
</dbReference>
<dbReference type="Proteomes" id="UP000509126">
    <property type="component" value="Chromosome"/>
</dbReference>
<reference evidence="1" key="2">
    <citation type="submission" date="2023-07" db="EMBL/GenBank/DDBJ databases">
        <title>Dynamics of blaOXA-23 gene transmission in Acinetobacter spp. from contaminated veterinary surfaces.</title>
        <authorList>
            <person name="Moreira Da Silva J."/>
            <person name="Menezes J."/>
            <person name="Fernandes L."/>
            <person name="Marques C."/>
            <person name="Amaral A."/>
            <person name="Timofte D."/>
            <person name="Pomba C."/>
        </authorList>
    </citation>
    <scope>NUCLEOTIDE SEQUENCE</scope>
    <source>
        <strain evidence="1">CMVB11Z4A1</strain>
    </source>
</reference>